<evidence type="ECO:0000313" key="4">
    <source>
        <dbReference type="EMBL" id="KIA76984.1"/>
    </source>
</evidence>
<dbReference type="InterPro" id="IPR000182">
    <property type="entry name" value="GNAT_dom"/>
</dbReference>
<dbReference type="GO" id="GO:0046677">
    <property type="term" value="P:response to antibiotic"/>
    <property type="evidence" value="ECO:0007669"/>
    <property type="project" value="UniProtKB-KW"/>
</dbReference>
<evidence type="ECO:0000259" key="3">
    <source>
        <dbReference type="PROSITE" id="PS51186"/>
    </source>
</evidence>
<proteinExistence type="predicted"/>
<dbReference type="Pfam" id="PF13523">
    <property type="entry name" value="Acetyltransf_8"/>
    <property type="match status" value="1"/>
</dbReference>
<feature type="transmembrane region" description="Helical" evidence="2">
    <location>
        <begin position="20"/>
        <end position="37"/>
    </location>
</feature>
<name>A0A0C1EKD2_9BACT</name>
<dbReference type="PROSITE" id="PS51186">
    <property type="entry name" value="GNAT"/>
    <property type="match status" value="1"/>
</dbReference>
<dbReference type="PANTHER" id="PTHR31438">
    <property type="entry name" value="LYSINE N-ACYLTRANSFERASE C17G9.06C-RELATED"/>
    <property type="match status" value="1"/>
</dbReference>
<evidence type="ECO:0000256" key="1">
    <source>
        <dbReference type="ARBA" id="ARBA00023251"/>
    </source>
</evidence>
<protein>
    <recommendedName>
        <fullName evidence="3">N-acetyltransferase domain-containing protein</fullName>
    </recommendedName>
</protein>
<dbReference type="PATRIC" id="fig|83552.4.peg.1855"/>
<accession>A0A0C1EKD2</accession>
<evidence type="ECO:0000313" key="5">
    <source>
        <dbReference type="Proteomes" id="UP000031307"/>
    </source>
</evidence>
<dbReference type="EMBL" id="JSAM01000096">
    <property type="protein sequence ID" value="KIA76984.1"/>
    <property type="molecule type" value="Genomic_DNA"/>
</dbReference>
<keyword evidence="1" id="KW-0046">Antibiotic resistance</keyword>
<keyword evidence="2" id="KW-1133">Transmembrane helix</keyword>
<reference evidence="4 5" key="1">
    <citation type="journal article" date="2014" name="Mol. Biol. Evol.">
        <title>Massive expansion of Ubiquitination-related gene families within the Chlamydiae.</title>
        <authorList>
            <person name="Domman D."/>
            <person name="Collingro A."/>
            <person name="Lagkouvardos I."/>
            <person name="Gehre L."/>
            <person name="Weinmaier T."/>
            <person name="Rattei T."/>
            <person name="Subtil A."/>
            <person name="Horn M."/>
        </authorList>
    </citation>
    <scope>NUCLEOTIDE SEQUENCE [LARGE SCALE GENOMIC DNA]</scope>
    <source>
        <strain evidence="4 5">OEW1</strain>
    </source>
</reference>
<dbReference type="GO" id="GO:0016410">
    <property type="term" value="F:N-acyltransferase activity"/>
    <property type="evidence" value="ECO:0007669"/>
    <property type="project" value="TreeGrafter"/>
</dbReference>
<dbReference type="Gene3D" id="3.40.630.30">
    <property type="match status" value="1"/>
</dbReference>
<comment type="caution">
    <text evidence="4">The sequence shown here is derived from an EMBL/GenBank/DDBJ whole genome shotgun (WGS) entry which is preliminary data.</text>
</comment>
<keyword evidence="2" id="KW-0472">Membrane</keyword>
<feature type="domain" description="N-acetyltransferase" evidence="3">
    <location>
        <begin position="54"/>
        <end position="222"/>
    </location>
</feature>
<keyword evidence="2" id="KW-0812">Transmembrane</keyword>
<evidence type="ECO:0000256" key="2">
    <source>
        <dbReference type="SAM" id="Phobius"/>
    </source>
</evidence>
<gene>
    <name evidence="4" type="ORF">DB43_HA00030</name>
</gene>
<dbReference type="InterPro" id="IPR016181">
    <property type="entry name" value="Acyl_CoA_acyltransferase"/>
</dbReference>
<organism evidence="4 5">
    <name type="scientific">Parachlamydia acanthamoebae</name>
    <dbReference type="NCBI Taxonomy" id="83552"/>
    <lineage>
        <taxon>Bacteria</taxon>
        <taxon>Pseudomonadati</taxon>
        <taxon>Chlamydiota</taxon>
        <taxon>Chlamydiia</taxon>
        <taxon>Parachlamydiales</taxon>
        <taxon>Parachlamydiaceae</taxon>
        <taxon>Parachlamydia</taxon>
    </lineage>
</organism>
<dbReference type="PANTHER" id="PTHR31438:SF1">
    <property type="entry name" value="LYSINE N-ACYLTRANSFERASE C17G9.06C-RELATED"/>
    <property type="match status" value="1"/>
</dbReference>
<dbReference type="SUPFAM" id="SSF55729">
    <property type="entry name" value="Acyl-CoA N-acyltransferases (Nat)"/>
    <property type="match status" value="1"/>
</dbReference>
<dbReference type="Proteomes" id="UP000031307">
    <property type="component" value="Unassembled WGS sequence"/>
</dbReference>
<dbReference type="AlphaFoldDB" id="A0A0C1EKD2"/>
<sequence length="231" mass="27252">MLQNDFLRSHLQIGFPPFHFHIYLQYMVICQICYILWHKIKDKTMKEIDFTPNLSYARVTENQKSLLLNWLTQEHIQEWLHGDGYQNVLNDLEIFFKGGPSFYEHWIAYNHGLPFGYLITSEVRKDLPDDAELAQRCQEEGRAMTLDLFICDKRFIGRKLAVPMIQEFLIHHFSDVAEVLIDPEAANTRAIQAYQKAGFHIEGEFIAAWHPVPHYQMRLSMKELIKQKLIS</sequence>